<protein>
    <submittedName>
        <fullName evidence="1">RHS repeat-associated core domain-containing protein</fullName>
    </submittedName>
</protein>
<sequence>MFGYDGANLVVEKSSNYAITRRYVHGQGDDEPLVWYEGAGTGDRRWLVADERNSVIAVTDAGGAAIAVNRYDEYGIPASSNLGRFQYNGQMWLSDIGLYHYKARTYSPTLGRFLQTDPIGYDDGMNMYAYVGNDPVNLVDSTGLGQCIAGDVGGIIIVQVGNQGQDQISSLICGKR</sequence>
<reference evidence="1 2" key="1">
    <citation type="submission" date="2020-07" db="EMBL/GenBank/DDBJ databases">
        <title>Complete genome sequence for Sandaracinobacter sp. M6.</title>
        <authorList>
            <person name="Tang Y."/>
            <person name="Liu Q."/>
            <person name="Guo Z."/>
            <person name="Lei P."/>
            <person name="Huang B."/>
        </authorList>
    </citation>
    <scope>NUCLEOTIDE SEQUENCE [LARGE SCALE GENOMIC DNA]</scope>
    <source>
        <strain evidence="1 2">M6</strain>
    </source>
</reference>
<dbReference type="Proteomes" id="UP000515292">
    <property type="component" value="Chromosome"/>
</dbReference>
<dbReference type="NCBIfam" id="TIGR03696">
    <property type="entry name" value="Rhs_assc_core"/>
    <property type="match status" value="1"/>
</dbReference>
<evidence type="ECO:0000313" key="1">
    <source>
        <dbReference type="EMBL" id="QMW22630.1"/>
    </source>
</evidence>
<proteinExistence type="predicted"/>
<keyword evidence="2" id="KW-1185">Reference proteome</keyword>
<dbReference type="PANTHER" id="PTHR32305">
    <property type="match status" value="1"/>
</dbReference>
<evidence type="ECO:0000313" key="2">
    <source>
        <dbReference type="Proteomes" id="UP000515292"/>
    </source>
</evidence>
<dbReference type="Gene3D" id="2.180.10.10">
    <property type="entry name" value="RHS repeat-associated core"/>
    <property type="match status" value="1"/>
</dbReference>
<accession>A0A7G5IGY8</accession>
<name>A0A7G5IGY8_9SPHN</name>
<dbReference type="PRINTS" id="PR00394">
    <property type="entry name" value="RHSPROTEIN"/>
</dbReference>
<dbReference type="KEGG" id="sand:H3309_15175"/>
<gene>
    <name evidence="1" type="ORF">H3309_15175</name>
</gene>
<organism evidence="1 2">
    <name type="scientific">Sandaracinobacteroides saxicola</name>
    <dbReference type="NCBI Taxonomy" id="2759707"/>
    <lineage>
        <taxon>Bacteria</taxon>
        <taxon>Pseudomonadati</taxon>
        <taxon>Pseudomonadota</taxon>
        <taxon>Alphaproteobacteria</taxon>
        <taxon>Sphingomonadales</taxon>
        <taxon>Sphingosinicellaceae</taxon>
        <taxon>Sandaracinobacteroides</taxon>
    </lineage>
</organism>
<dbReference type="InterPro" id="IPR022385">
    <property type="entry name" value="Rhs_assc_core"/>
</dbReference>
<dbReference type="PANTHER" id="PTHR32305:SF15">
    <property type="entry name" value="PROTEIN RHSA-RELATED"/>
    <property type="match status" value="1"/>
</dbReference>
<dbReference type="EMBL" id="CP059851">
    <property type="protein sequence ID" value="QMW22630.1"/>
    <property type="molecule type" value="Genomic_DNA"/>
</dbReference>
<dbReference type="AlphaFoldDB" id="A0A7G5IGY8"/>
<dbReference type="InterPro" id="IPR050708">
    <property type="entry name" value="T6SS_VgrG/RHS"/>
</dbReference>
<dbReference type="RefSeq" id="WP_182295699.1">
    <property type="nucleotide sequence ID" value="NZ_CP059851.1"/>
</dbReference>